<dbReference type="EMBL" id="CP041695">
    <property type="protein sequence ID" value="QDP80517.1"/>
    <property type="molecule type" value="Genomic_DNA"/>
</dbReference>
<dbReference type="Gene3D" id="1.10.260.40">
    <property type="entry name" value="lambda repressor-like DNA-binding domains"/>
    <property type="match status" value="1"/>
</dbReference>
<dbReference type="Pfam" id="PF13560">
    <property type="entry name" value="HTH_31"/>
    <property type="match status" value="1"/>
</dbReference>
<dbReference type="AlphaFoldDB" id="A0A516NNP4"/>
<evidence type="ECO:0000259" key="1">
    <source>
        <dbReference type="PROSITE" id="PS50943"/>
    </source>
</evidence>
<proteinExistence type="predicted"/>
<dbReference type="SUPFAM" id="SSF47413">
    <property type="entry name" value="lambda repressor-like DNA-binding domains"/>
    <property type="match status" value="1"/>
</dbReference>
<dbReference type="SMART" id="SM00530">
    <property type="entry name" value="HTH_XRE"/>
    <property type="match status" value="1"/>
</dbReference>
<gene>
    <name evidence="2" type="ORF">FOH10_19160</name>
</gene>
<protein>
    <submittedName>
        <fullName evidence="2">Helix-turn-helix transcriptional regulator</fullName>
    </submittedName>
</protein>
<organism evidence="2 3">
    <name type="scientific">Nocardia otitidiscaviarum</name>
    <dbReference type="NCBI Taxonomy" id="1823"/>
    <lineage>
        <taxon>Bacteria</taxon>
        <taxon>Bacillati</taxon>
        <taxon>Actinomycetota</taxon>
        <taxon>Actinomycetes</taxon>
        <taxon>Mycobacteriales</taxon>
        <taxon>Nocardiaceae</taxon>
        <taxon>Nocardia</taxon>
    </lineage>
</organism>
<dbReference type="GeneID" id="80334485"/>
<dbReference type="KEGG" id="nod:FOH10_19160"/>
<dbReference type="PROSITE" id="PS50943">
    <property type="entry name" value="HTH_CROC1"/>
    <property type="match status" value="1"/>
</dbReference>
<dbReference type="Pfam" id="PF19054">
    <property type="entry name" value="DUF5753"/>
    <property type="match status" value="1"/>
</dbReference>
<dbReference type="CDD" id="cd00093">
    <property type="entry name" value="HTH_XRE"/>
    <property type="match status" value="1"/>
</dbReference>
<feature type="domain" description="HTH cro/C1-type" evidence="1">
    <location>
        <begin position="16"/>
        <end position="69"/>
    </location>
</feature>
<dbReference type="RefSeq" id="WP_143981777.1">
    <property type="nucleotide sequence ID" value="NZ_CP041695.1"/>
</dbReference>
<evidence type="ECO:0000313" key="2">
    <source>
        <dbReference type="EMBL" id="QDP80517.1"/>
    </source>
</evidence>
<reference evidence="2 3" key="1">
    <citation type="submission" date="2019-07" db="EMBL/GenBank/DDBJ databases">
        <title>Complete Genome Sequence and Methylome Analysis of Nocardia otitidis-caviarum NEB252.</title>
        <authorList>
            <person name="Fomenkov A."/>
            <person name="Anton B.P."/>
            <person name="Vincze T."/>
            <person name="Roberts R.J."/>
        </authorList>
    </citation>
    <scope>NUCLEOTIDE SEQUENCE [LARGE SCALE GENOMIC DNA]</scope>
    <source>
        <strain evidence="2 3">NEB252</strain>
    </source>
</reference>
<dbReference type="InterPro" id="IPR001387">
    <property type="entry name" value="Cro/C1-type_HTH"/>
</dbReference>
<accession>A0A516NNP4</accession>
<evidence type="ECO:0000313" key="3">
    <source>
        <dbReference type="Proteomes" id="UP000317039"/>
    </source>
</evidence>
<dbReference type="GO" id="GO:0003677">
    <property type="term" value="F:DNA binding"/>
    <property type="evidence" value="ECO:0007669"/>
    <property type="project" value="InterPro"/>
</dbReference>
<name>A0A516NNP4_9NOCA</name>
<dbReference type="Proteomes" id="UP000317039">
    <property type="component" value="Chromosome"/>
</dbReference>
<dbReference type="InterPro" id="IPR043917">
    <property type="entry name" value="DUF5753"/>
</dbReference>
<dbReference type="InterPro" id="IPR010982">
    <property type="entry name" value="Lambda_DNA-bd_dom_sf"/>
</dbReference>
<sequence length="278" mass="31549">MTNAVQQQREALGQRLREIRRSAGVTGRELARREGWHESKVSKIEYGKIAPSESDLRAYCAHTGNEGQLPDLVATLRNLDAAYIEWRRILAAGTRHRQHQSIRLESEAEQIRNWQPQVIPGLLQTADYAEAILRYGVELYRVPDDVDAGVSKRMERQRILYRRGRRFHFLIAEQALYTTVGDDHVMQGQLDRLFSIIGMHRITVGIVPAAAEAKAAVENFVMFDNRIVKVEGTTAELTITQPREIAIYGRAFDILAAQSVIGDHARRLIRRAVEARTA</sequence>